<feature type="transmembrane region" description="Helical" evidence="2">
    <location>
        <begin position="232"/>
        <end position="248"/>
    </location>
</feature>
<feature type="transmembrane region" description="Helical" evidence="2">
    <location>
        <begin position="175"/>
        <end position="193"/>
    </location>
</feature>
<feature type="transmembrane region" description="Helical" evidence="2">
    <location>
        <begin position="82"/>
        <end position="101"/>
    </location>
</feature>
<evidence type="ECO:0000313" key="3">
    <source>
        <dbReference type="EMBL" id="MQM24526.1"/>
    </source>
</evidence>
<comment type="caution">
    <text evidence="3">The sequence shown here is derived from an EMBL/GenBank/DDBJ whole genome shotgun (WGS) entry which is preliminary data.</text>
</comment>
<dbReference type="InterPro" id="IPR010640">
    <property type="entry name" value="Low_temperature_requirement_A"/>
</dbReference>
<dbReference type="AlphaFoldDB" id="A0A6L5G4F6"/>
<dbReference type="PANTHER" id="PTHR36840:SF1">
    <property type="entry name" value="BLL5714 PROTEIN"/>
    <property type="match status" value="1"/>
</dbReference>
<keyword evidence="2" id="KW-1133">Transmembrane helix</keyword>
<feature type="region of interest" description="Disordered" evidence="1">
    <location>
        <begin position="456"/>
        <end position="481"/>
    </location>
</feature>
<name>A0A6L5G4F6_9ACTN</name>
<feature type="transmembrane region" description="Helical" evidence="2">
    <location>
        <begin position="205"/>
        <end position="226"/>
    </location>
</feature>
<feature type="transmembrane region" description="Helical" evidence="2">
    <location>
        <begin position="406"/>
        <end position="425"/>
    </location>
</feature>
<reference evidence="3 4" key="1">
    <citation type="submission" date="2019-10" db="EMBL/GenBank/DDBJ databases">
        <title>Glycomyces albidus sp. nov., a novel actinomycete isolated from rhizosphere soil of wheat (Triticum aestivum L.).</title>
        <authorList>
            <person name="Qian L."/>
        </authorList>
    </citation>
    <scope>NUCLEOTIDE SEQUENCE [LARGE SCALE GENOMIC DNA]</scope>
    <source>
        <strain evidence="3 4">NEAU-7082</strain>
    </source>
</reference>
<feature type="compositionally biased region" description="Basic residues" evidence="1">
    <location>
        <begin position="24"/>
        <end position="34"/>
    </location>
</feature>
<protein>
    <submittedName>
        <fullName evidence="3">Low temperature requirement protein A</fullName>
    </submittedName>
</protein>
<dbReference type="PANTHER" id="PTHR36840">
    <property type="entry name" value="BLL5714 PROTEIN"/>
    <property type="match status" value="1"/>
</dbReference>
<feature type="transmembrane region" description="Helical" evidence="2">
    <location>
        <begin position="116"/>
        <end position="137"/>
    </location>
</feature>
<evidence type="ECO:0000313" key="4">
    <source>
        <dbReference type="Proteomes" id="UP000477750"/>
    </source>
</evidence>
<feature type="transmembrane region" description="Helical" evidence="2">
    <location>
        <begin position="268"/>
        <end position="288"/>
    </location>
</feature>
<sequence length="481" mass="52123">MSGMRSPSGRRAGPVPCSHGTGPRGRRRGRRATRPPRPAAGERYCPLTRQAIREDGAPMVEAKRWRVPMATRDHTEGHRQATWLELFFDLAFVVAVAQAAGQFEHAAAEGHLGEGLVGYLFAFAAIWWIWVSFTWFANFFDTDDVPYRLLMMVMIAGSLGLAAGVPAAAHLDFRIFVVSYVVMRLAYVAQWARVYRTGEPVMRRLAGRIIVLTVLVQAGWVAFLLVPAEWRVEAWIAWFALDLAVPALSRWNPRLGGHWGHIKERYGLFTIIVLGETVAAATIAVSHAVDSGLDFDTAPLLTLAAAGLVTVFCLWWIYFDFSGGHAFERGPVTVYVWAYAHYFVFAAIAALGAGIALAVARITDPDHVHLSDRAVALVPGVAVAVLLVVVVVIESVSERGIGTRHLVSKLLAAAVCVGAALLAPVLTIPGAAVVGSLALAGLVVYGVIEQHRRYRRSPGTEAGADALRSTDHRPTTPGETT</sequence>
<evidence type="ECO:0000256" key="1">
    <source>
        <dbReference type="SAM" id="MobiDB-lite"/>
    </source>
</evidence>
<proteinExistence type="predicted"/>
<evidence type="ECO:0000256" key="2">
    <source>
        <dbReference type="SAM" id="Phobius"/>
    </source>
</evidence>
<feature type="transmembrane region" description="Helical" evidence="2">
    <location>
        <begin position="339"/>
        <end position="362"/>
    </location>
</feature>
<dbReference type="Pfam" id="PF06772">
    <property type="entry name" value="LtrA"/>
    <property type="match status" value="1"/>
</dbReference>
<organism evidence="3 4">
    <name type="scientific">Glycomyces albidus</name>
    <dbReference type="NCBI Taxonomy" id="2656774"/>
    <lineage>
        <taxon>Bacteria</taxon>
        <taxon>Bacillati</taxon>
        <taxon>Actinomycetota</taxon>
        <taxon>Actinomycetes</taxon>
        <taxon>Glycomycetales</taxon>
        <taxon>Glycomycetaceae</taxon>
        <taxon>Glycomyces</taxon>
    </lineage>
</organism>
<keyword evidence="4" id="KW-1185">Reference proteome</keyword>
<feature type="region of interest" description="Disordered" evidence="1">
    <location>
        <begin position="1"/>
        <end position="43"/>
    </location>
</feature>
<feature type="transmembrane region" description="Helical" evidence="2">
    <location>
        <begin position="431"/>
        <end position="448"/>
    </location>
</feature>
<gene>
    <name evidence="3" type="ORF">GFD30_02850</name>
</gene>
<feature type="transmembrane region" description="Helical" evidence="2">
    <location>
        <begin position="149"/>
        <end position="169"/>
    </location>
</feature>
<dbReference type="EMBL" id="WIAO01000002">
    <property type="protein sequence ID" value="MQM24526.1"/>
    <property type="molecule type" value="Genomic_DNA"/>
</dbReference>
<keyword evidence="2" id="KW-0472">Membrane</keyword>
<feature type="transmembrane region" description="Helical" evidence="2">
    <location>
        <begin position="374"/>
        <end position="394"/>
    </location>
</feature>
<accession>A0A6L5G4F6</accession>
<keyword evidence="2" id="KW-0812">Transmembrane</keyword>
<dbReference type="Proteomes" id="UP000477750">
    <property type="component" value="Unassembled WGS sequence"/>
</dbReference>
<feature type="transmembrane region" description="Helical" evidence="2">
    <location>
        <begin position="300"/>
        <end position="319"/>
    </location>
</feature>